<dbReference type="AlphaFoldDB" id="A0A0R3UQC3"/>
<dbReference type="EMBL" id="UXSR01005971">
    <property type="protein sequence ID" value="VDD84075.1"/>
    <property type="molecule type" value="Genomic_DNA"/>
</dbReference>
<accession>A0A0R3UQC3</accession>
<evidence type="ECO:0000256" key="1">
    <source>
        <dbReference type="SAM" id="MobiDB-lite"/>
    </source>
</evidence>
<protein>
    <submittedName>
        <fullName evidence="2">Uncharacterized protein</fullName>
    </submittedName>
</protein>
<reference evidence="2 3" key="1">
    <citation type="submission" date="2018-10" db="EMBL/GenBank/DDBJ databases">
        <authorList>
            <consortium name="Pathogen Informatics"/>
        </authorList>
    </citation>
    <scope>NUCLEOTIDE SEQUENCE [LARGE SCALE GENOMIC DNA]</scope>
</reference>
<sequence length="275" mass="29150">MSYPPNSTEPTDPQPPSASTSSPVTRPITATPLKRTLRPILPKPTTFTPNAEGNFPDEIIEPHPDADPGPSTSVASMDPTVMATSVDSTSDDTCHDWYSFASLLADNAPVVYDALGRKRLMCPMPGCRTTKPYPSGMKVHIRKHIVASPPTRTANNIPEKVTIAAMLPESSTYIVRAKSISQSSILSPELASTICAVEFMQKCQNDSSVITTTSVEMSTVTLTPISTCSPVQCSSATGNAASASALDTNGTAVLDTWAGRRLICPSTPGGKKIKR</sequence>
<organism evidence="2 3">
    <name type="scientific">Mesocestoides corti</name>
    <name type="common">Flatworm</name>
    <dbReference type="NCBI Taxonomy" id="53468"/>
    <lineage>
        <taxon>Eukaryota</taxon>
        <taxon>Metazoa</taxon>
        <taxon>Spiralia</taxon>
        <taxon>Lophotrochozoa</taxon>
        <taxon>Platyhelminthes</taxon>
        <taxon>Cestoda</taxon>
        <taxon>Eucestoda</taxon>
        <taxon>Cyclophyllidea</taxon>
        <taxon>Mesocestoididae</taxon>
        <taxon>Mesocestoides</taxon>
    </lineage>
</organism>
<gene>
    <name evidence="2" type="ORF">MCOS_LOCUS10078</name>
</gene>
<evidence type="ECO:0000313" key="3">
    <source>
        <dbReference type="Proteomes" id="UP000267029"/>
    </source>
</evidence>
<evidence type="ECO:0000313" key="2">
    <source>
        <dbReference type="EMBL" id="VDD84075.1"/>
    </source>
</evidence>
<proteinExistence type="predicted"/>
<name>A0A0R3UQC3_MESCO</name>
<dbReference type="Proteomes" id="UP000267029">
    <property type="component" value="Unassembled WGS sequence"/>
</dbReference>
<keyword evidence="3" id="KW-1185">Reference proteome</keyword>
<feature type="region of interest" description="Disordered" evidence="1">
    <location>
        <begin position="1"/>
        <end position="75"/>
    </location>
</feature>
<feature type="compositionally biased region" description="Polar residues" evidence="1">
    <location>
        <begin position="1"/>
        <end position="24"/>
    </location>
</feature>